<dbReference type="Proteomes" id="UP000031516">
    <property type="component" value="Unassembled WGS sequence"/>
</dbReference>
<reference evidence="4 5" key="1">
    <citation type="submission" date="2014-03" db="EMBL/GenBank/DDBJ databases">
        <title>The genome of Kluyveromyces dobzhanskii.</title>
        <authorList>
            <person name="Nystedt B."/>
            <person name="Astrom S."/>
        </authorList>
    </citation>
    <scope>NUCLEOTIDE SEQUENCE [LARGE SCALE GENOMIC DNA]</scope>
    <source>
        <strain evidence="4 5">CBS 2104</strain>
    </source>
</reference>
<dbReference type="InterPro" id="IPR031443">
    <property type="entry name" value="Mbr1"/>
</dbReference>
<gene>
    <name evidence="4" type="ORF">KLDO_g606</name>
</gene>
<feature type="compositionally biased region" description="Acidic residues" evidence="3">
    <location>
        <begin position="74"/>
        <end position="89"/>
    </location>
</feature>
<evidence type="ECO:0000256" key="2">
    <source>
        <dbReference type="ARBA" id="ARBA00022553"/>
    </source>
</evidence>
<evidence type="ECO:0000256" key="1">
    <source>
        <dbReference type="ARBA" id="ARBA00008990"/>
    </source>
</evidence>
<feature type="region of interest" description="Disordered" evidence="3">
    <location>
        <begin position="129"/>
        <end position="149"/>
    </location>
</feature>
<proteinExistence type="inferred from homology"/>
<feature type="region of interest" description="Disordered" evidence="3">
    <location>
        <begin position="177"/>
        <end position="210"/>
    </location>
</feature>
<dbReference type="AlphaFoldDB" id="A0A0A8L235"/>
<keyword evidence="2" id="KW-0597">Phosphoprotein</keyword>
<accession>A0A0A8L235</accession>
<evidence type="ECO:0000256" key="3">
    <source>
        <dbReference type="SAM" id="MobiDB-lite"/>
    </source>
</evidence>
<evidence type="ECO:0000313" key="5">
    <source>
        <dbReference type="Proteomes" id="UP000031516"/>
    </source>
</evidence>
<dbReference type="EMBL" id="CCBQ010000012">
    <property type="protein sequence ID" value="CDO92286.1"/>
    <property type="molecule type" value="Genomic_DNA"/>
</dbReference>
<keyword evidence="5" id="KW-1185">Reference proteome</keyword>
<feature type="region of interest" description="Disordered" evidence="3">
    <location>
        <begin position="249"/>
        <end position="313"/>
    </location>
</feature>
<name>A0A0A8L235_9SACH</name>
<organism evidence="4 5">
    <name type="scientific">Kluyveromyces dobzhanskii CBS 2104</name>
    <dbReference type="NCBI Taxonomy" id="1427455"/>
    <lineage>
        <taxon>Eukaryota</taxon>
        <taxon>Fungi</taxon>
        <taxon>Dikarya</taxon>
        <taxon>Ascomycota</taxon>
        <taxon>Saccharomycotina</taxon>
        <taxon>Saccharomycetes</taxon>
        <taxon>Saccharomycetales</taxon>
        <taxon>Saccharomycetaceae</taxon>
        <taxon>Kluyveromyces</taxon>
    </lineage>
</organism>
<dbReference type="OrthoDB" id="4033526at2759"/>
<sequence>MDEHTLETGRSSVCHCGCVEERDSIFERSVQDPFCSTFYGEDQDDQDRPSNRNDSFAELDPLREESLYYKLSSEEEEDEGKGEGEEAVEVDLGNNPFRPNVSHMGAASVRAGSAAPKNSCVCPNCHGLRKPRSKSSASNNGFSLSADSNSLSRTNSIVLSLSKQPTRQSIASSMAYSDTNNLSFGSPDHDNEEPTVIDGKMPNGSRSSISLSTNAIPTHVYSLERYVCSELDSATESFFDKSKQLCDETPTQEPLHTVSSSMTKLSLENSPRSSNSTLSSPTMARNRTLSETQSSTGPASQYSSTDPPPFLDARKRRKSFIELALSESFS</sequence>
<feature type="region of interest" description="Disordered" evidence="3">
    <location>
        <begin position="37"/>
        <end position="96"/>
    </location>
</feature>
<comment type="caution">
    <text evidence="4">The sequence shown here is derived from an EMBL/GenBank/DDBJ whole genome shotgun (WGS) entry which is preliminary data.</text>
</comment>
<comment type="similarity">
    <text evidence="1">Belongs to the ISF1/MBR1 family.</text>
</comment>
<feature type="compositionally biased region" description="Polar residues" evidence="3">
    <location>
        <begin position="283"/>
        <end position="305"/>
    </location>
</feature>
<dbReference type="Pfam" id="PF17058">
    <property type="entry name" value="MBR1"/>
    <property type="match status" value="1"/>
</dbReference>
<feature type="compositionally biased region" description="Polar residues" evidence="3">
    <location>
        <begin position="249"/>
        <end position="268"/>
    </location>
</feature>
<evidence type="ECO:0000313" key="4">
    <source>
        <dbReference type="EMBL" id="CDO92286.1"/>
    </source>
</evidence>
<feature type="compositionally biased region" description="Low complexity" evidence="3">
    <location>
        <begin position="269"/>
        <end position="282"/>
    </location>
</feature>
<feature type="compositionally biased region" description="Polar residues" evidence="3">
    <location>
        <begin position="134"/>
        <end position="149"/>
    </location>
</feature>
<protein>
    <submittedName>
        <fullName evidence="4">WGS project CCBQ000000000 data, contig 00016</fullName>
    </submittedName>
</protein>